<proteinExistence type="inferred from homology"/>
<evidence type="ECO:0000256" key="3">
    <source>
        <dbReference type="ARBA" id="ARBA00022630"/>
    </source>
</evidence>
<feature type="domain" description="FMN-dependent dehydrogenase" evidence="13">
    <location>
        <begin position="195"/>
        <end position="347"/>
    </location>
</feature>
<feature type="binding site" evidence="11">
    <location>
        <position position="238"/>
    </location>
    <ligand>
        <name>FMN</name>
        <dbReference type="ChEBI" id="CHEBI:58210"/>
    </ligand>
</feature>
<dbReference type="CDD" id="cd02811">
    <property type="entry name" value="IDI-2_FMN"/>
    <property type="match status" value="1"/>
</dbReference>
<dbReference type="RefSeq" id="WP_318010916.1">
    <property type="nucleotide sequence ID" value="NZ_JAIQXV010000014.1"/>
</dbReference>
<evidence type="ECO:0000256" key="9">
    <source>
        <dbReference type="ARBA" id="ARBA00023235"/>
    </source>
</evidence>
<dbReference type="EC" id="5.3.3.2" evidence="11"/>
<keyword evidence="15" id="KW-1185">Reference proteome</keyword>
<evidence type="ECO:0000256" key="8">
    <source>
        <dbReference type="ARBA" id="ARBA00023229"/>
    </source>
</evidence>
<dbReference type="Proteomes" id="UP001596317">
    <property type="component" value="Unassembled WGS sequence"/>
</dbReference>
<dbReference type="InterPro" id="IPR000262">
    <property type="entry name" value="FMN-dep_DH"/>
</dbReference>
<dbReference type="NCBIfam" id="TIGR02151">
    <property type="entry name" value="IPP_isom_2"/>
    <property type="match status" value="1"/>
</dbReference>
<evidence type="ECO:0000256" key="11">
    <source>
        <dbReference type="HAMAP-Rule" id="MF_00354"/>
    </source>
</evidence>
<comment type="subcellular location">
    <subcellularLocation>
        <location evidence="11">Cytoplasm</location>
    </subcellularLocation>
</comment>
<comment type="subunit">
    <text evidence="10 11">Homooctamer. Dimer of tetramers.</text>
</comment>
<feature type="binding site" evidence="11">
    <location>
        <begin position="113"/>
        <end position="115"/>
    </location>
    <ligand>
        <name>substrate</name>
    </ligand>
</feature>
<comment type="catalytic activity">
    <reaction evidence="11">
        <text>isopentenyl diphosphate = dimethylallyl diphosphate</text>
        <dbReference type="Rhea" id="RHEA:23284"/>
        <dbReference type="ChEBI" id="CHEBI:57623"/>
        <dbReference type="ChEBI" id="CHEBI:128769"/>
        <dbReference type="EC" id="5.3.3.2"/>
    </reaction>
</comment>
<feature type="binding site" evidence="11">
    <location>
        <begin position="306"/>
        <end position="307"/>
    </location>
    <ligand>
        <name>FMN</name>
        <dbReference type="ChEBI" id="CHEBI:58210"/>
    </ligand>
</feature>
<keyword evidence="9 11" id="KW-0413">Isomerase</keyword>
<dbReference type="PANTHER" id="PTHR43665">
    <property type="entry name" value="ISOPENTENYL-DIPHOSPHATE DELTA-ISOMERASE"/>
    <property type="match status" value="1"/>
</dbReference>
<keyword evidence="2 11" id="KW-0963">Cytoplasm</keyword>
<keyword evidence="7 11" id="KW-0521">NADP</keyword>
<sequence length="351" mass="36822">MTPPEQADSAPPQSAPADSAIQVRKLRHIEACLRPESQYQRQTTGLEHVPWPYRALPERNLDEVALGTSFLGRPLRAPVLIGAMTGGAQAAGRINRHLALAAQRLGVGLMLGSQRVMLERPEARASFLVREVAPDILLVGNLGGAQFLLGYGPEHARRAVREVGADALAIHVNPLQEALQPGGDTRWAGLTGRLASVLPHLDFPVVLKEVGHGLDARSVAAAAPLGFAALDVAGAGGTSWARVEQLVHHGAVQSPDLCELGIPTAQALRDTRQAAPGVPLIASGGIRTGLDAARALALGAQVVAVARPLLAPALDSAEAVEDWLAQFIHDLRVALFVGGYGSVDELRALSV</sequence>
<evidence type="ECO:0000256" key="12">
    <source>
        <dbReference type="SAM" id="MobiDB-lite"/>
    </source>
</evidence>
<evidence type="ECO:0000259" key="13">
    <source>
        <dbReference type="Pfam" id="PF01070"/>
    </source>
</evidence>
<keyword evidence="5 11" id="KW-0479">Metal-binding</keyword>
<feature type="binding site" evidence="11">
    <location>
        <position position="176"/>
    </location>
    <ligand>
        <name>substrate</name>
    </ligand>
</feature>
<comment type="cofactor">
    <cofactor evidence="1 11">
        <name>FMN</name>
        <dbReference type="ChEBI" id="CHEBI:58210"/>
    </cofactor>
</comment>
<keyword evidence="8 11" id="KW-0414">Isoprene biosynthesis</keyword>
<comment type="similarity">
    <text evidence="11">Belongs to the IPP isomerase type 2 family.</text>
</comment>
<evidence type="ECO:0000256" key="1">
    <source>
        <dbReference type="ARBA" id="ARBA00001917"/>
    </source>
</evidence>
<feature type="region of interest" description="Disordered" evidence="12">
    <location>
        <begin position="1"/>
        <end position="20"/>
    </location>
</feature>
<feature type="binding site" evidence="11">
    <location>
        <position position="141"/>
    </location>
    <ligand>
        <name>FMN</name>
        <dbReference type="ChEBI" id="CHEBI:58210"/>
    </ligand>
</feature>
<dbReference type="Gene3D" id="3.20.20.70">
    <property type="entry name" value="Aldolase class I"/>
    <property type="match status" value="1"/>
</dbReference>
<feature type="binding site" evidence="11">
    <location>
        <position position="113"/>
    </location>
    <ligand>
        <name>FMN</name>
        <dbReference type="ChEBI" id="CHEBI:58210"/>
    </ligand>
</feature>
<keyword evidence="3 11" id="KW-0285">Flavoprotein</keyword>
<dbReference type="SUPFAM" id="SSF51395">
    <property type="entry name" value="FMN-linked oxidoreductases"/>
    <property type="match status" value="1"/>
</dbReference>
<feature type="binding site" evidence="11">
    <location>
        <position position="208"/>
    </location>
    <ligand>
        <name>FMN</name>
        <dbReference type="ChEBI" id="CHEBI:58210"/>
    </ligand>
</feature>
<feature type="binding site" evidence="11">
    <location>
        <position position="177"/>
    </location>
    <ligand>
        <name>Mg(2+)</name>
        <dbReference type="ChEBI" id="CHEBI:18420"/>
    </ligand>
</feature>
<evidence type="ECO:0000256" key="4">
    <source>
        <dbReference type="ARBA" id="ARBA00022643"/>
    </source>
</evidence>
<dbReference type="GO" id="GO:0004452">
    <property type="term" value="F:isopentenyl-diphosphate delta-isomerase activity"/>
    <property type="evidence" value="ECO:0007669"/>
    <property type="project" value="UniProtKB-EC"/>
</dbReference>
<keyword evidence="6 11" id="KW-0460">Magnesium</keyword>
<evidence type="ECO:0000256" key="5">
    <source>
        <dbReference type="ARBA" id="ARBA00022723"/>
    </source>
</evidence>
<comment type="caution">
    <text evidence="11">Lacks conserved residue(s) required for the propagation of feature annotation.</text>
</comment>
<dbReference type="PANTHER" id="PTHR43665:SF1">
    <property type="entry name" value="ISOPENTENYL-DIPHOSPHATE DELTA-ISOMERASE"/>
    <property type="match status" value="1"/>
</dbReference>
<comment type="caution">
    <text evidence="14">The sequence shown here is derived from an EMBL/GenBank/DDBJ whole genome shotgun (WGS) entry which is preliminary data.</text>
</comment>
<dbReference type="EMBL" id="JBHSWB010000001">
    <property type="protein sequence ID" value="MFC6662258.1"/>
    <property type="molecule type" value="Genomic_DNA"/>
</dbReference>
<dbReference type="Pfam" id="PF01070">
    <property type="entry name" value="FMN_dh"/>
    <property type="match status" value="1"/>
</dbReference>
<evidence type="ECO:0000256" key="6">
    <source>
        <dbReference type="ARBA" id="ARBA00022842"/>
    </source>
</evidence>
<reference evidence="15" key="1">
    <citation type="journal article" date="2019" name="Int. J. Syst. Evol. Microbiol.">
        <title>The Global Catalogue of Microorganisms (GCM) 10K type strain sequencing project: providing services to taxonomists for standard genome sequencing and annotation.</title>
        <authorList>
            <consortium name="The Broad Institute Genomics Platform"/>
            <consortium name="The Broad Institute Genome Sequencing Center for Infectious Disease"/>
            <person name="Wu L."/>
            <person name="Ma J."/>
        </authorList>
    </citation>
    <scope>NUCLEOTIDE SEQUENCE [LARGE SCALE GENOMIC DNA]</scope>
    <source>
        <strain evidence="15">CCUG 63830</strain>
    </source>
</reference>
<comment type="function">
    <text evidence="11">Involved in the biosynthesis of isoprenoids. Catalyzes the 1,3-allylic rearrangement of the homoallylic substrate isopentenyl (IPP) to its allylic isomer, dimethylallyl diphosphate (DMAPP).</text>
</comment>
<keyword evidence="4 11" id="KW-0288">FMN</keyword>
<name>A0ABW1ZP17_9DEIO</name>
<gene>
    <name evidence="11 14" type="primary">fni</name>
    <name evidence="14" type="ORF">ACFP90_19465</name>
</gene>
<feature type="binding site" evidence="11">
    <location>
        <begin position="24"/>
        <end position="25"/>
    </location>
    <ligand>
        <name>substrate</name>
    </ligand>
</feature>
<organism evidence="14 15">
    <name type="scientific">Deinococcus multiflagellatus</name>
    <dbReference type="NCBI Taxonomy" id="1656887"/>
    <lineage>
        <taxon>Bacteria</taxon>
        <taxon>Thermotogati</taxon>
        <taxon>Deinococcota</taxon>
        <taxon>Deinococci</taxon>
        <taxon>Deinococcales</taxon>
        <taxon>Deinococcaceae</taxon>
        <taxon>Deinococcus</taxon>
    </lineage>
</organism>
<comment type="cofactor">
    <cofactor evidence="11">
        <name>Mg(2+)</name>
        <dbReference type="ChEBI" id="CHEBI:18420"/>
    </cofactor>
</comment>
<evidence type="ECO:0000256" key="2">
    <source>
        <dbReference type="ARBA" id="ARBA00022490"/>
    </source>
</evidence>
<dbReference type="PIRSF" id="PIRSF003314">
    <property type="entry name" value="IPP_isomerase"/>
    <property type="match status" value="1"/>
</dbReference>
<comment type="cofactor">
    <cofactor evidence="11">
        <name>NADPH</name>
        <dbReference type="ChEBI" id="CHEBI:57783"/>
    </cofactor>
</comment>
<accession>A0ABW1ZP17</accession>
<dbReference type="InterPro" id="IPR013785">
    <property type="entry name" value="Aldolase_TIM"/>
</dbReference>
<dbReference type="InterPro" id="IPR011179">
    <property type="entry name" value="IPdP_isomerase"/>
</dbReference>
<feature type="binding site" evidence="11">
    <location>
        <begin position="285"/>
        <end position="287"/>
    </location>
    <ligand>
        <name>FMN</name>
        <dbReference type="ChEBI" id="CHEBI:58210"/>
    </ligand>
</feature>
<dbReference type="HAMAP" id="MF_00354">
    <property type="entry name" value="Idi_2"/>
    <property type="match status" value="1"/>
</dbReference>
<protein>
    <recommendedName>
        <fullName evidence="11">Isopentenyl-diphosphate delta-isomerase</fullName>
        <shortName evidence="11">IPP isomerase</shortName>
        <ecNumber evidence="11">5.3.3.2</ecNumber>
    </recommendedName>
    <alternativeName>
        <fullName evidence="11">Isopentenyl diphosphate:dimethylallyl diphosphate isomerase</fullName>
    </alternativeName>
    <alternativeName>
        <fullName evidence="11">Isopentenyl pyrophosphate isomerase</fullName>
    </alternativeName>
    <alternativeName>
        <fullName evidence="11">Type 2 isopentenyl diphosphate isomerase</fullName>
        <shortName evidence="11">IDI-2</shortName>
    </alternativeName>
</protein>
<evidence type="ECO:0000313" key="15">
    <source>
        <dbReference type="Proteomes" id="UP001596317"/>
    </source>
</evidence>
<evidence type="ECO:0000256" key="10">
    <source>
        <dbReference type="ARBA" id="ARBA00025810"/>
    </source>
</evidence>
<evidence type="ECO:0000313" key="14">
    <source>
        <dbReference type="EMBL" id="MFC6662258.1"/>
    </source>
</evidence>
<feature type="binding site" evidence="11">
    <location>
        <begin position="83"/>
        <end position="85"/>
    </location>
    <ligand>
        <name>FMN</name>
        <dbReference type="ChEBI" id="CHEBI:58210"/>
    </ligand>
</feature>
<evidence type="ECO:0000256" key="7">
    <source>
        <dbReference type="ARBA" id="ARBA00022857"/>
    </source>
</evidence>